<dbReference type="RefSeq" id="WP_117679802.1">
    <property type="nucleotide sequence ID" value="NZ_QSRJ01000008.1"/>
</dbReference>
<name>A0A3E4QRI2_9ACTN</name>
<dbReference type="InterPro" id="IPR000825">
    <property type="entry name" value="SUF_FeS_clus_asmbl_SufBD_core"/>
</dbReference>
<dbReference type="AlphaFoldDB" id="A0A3E4QRI2"/>
<evidence type="ECO:0000313" key="2">
    <source>
        <dbReference type="EMBL" id="RGL09658.1"/>
    </source>
</evidence>
<dbReference type="Proteomes" id="UP000260943">
    <property type="component" value="Unassembled WGS sequence"/>
</dbReference>
<dbReference type="SUPFAM" id="SSF101960">
    <property type="entry name" value="Stabilizer of iron transporter SufD"/>
    <property type="match status" value="1"/>
</dbReference>
<reference evidence="2 3" key="1">
    <citation type="submission" date="2018-08" db="EMBL/GenBank/DDBJ databases">
        <title>A genome reference for cultivated species of the human gut microbiota.</title>
        <authorList>
            <person name="Zou Y."/>
            <person name="Xue W."/>
            <person name="Luo G."/>
        </authorList>
    </citation>
    <scope>NUCLEOTIDE SEQUENCE [LARGE SCALE GENOMIC DNA]</scope>
    <source>
        <strain evidence="2 3">TF08-14</strain>
    </source>
</reference>
<evidence type="ECO:0000259" key="1">
    <source>
        <dbReference type="Pfam" id="PF01458"/>
    </source>
</evidence>
<organism evidence="2 3">
    <name type="scientific">Collinsella tanakaei</name>
    <dbReference type="NCBI Taxonomy" id="626935"/>
    <lineage>
        <taxon>Bacteria</taxon>
        <taxon>Bacillati</taxon>
        <taxon>Actinomycetota</taxon>
        <taxon>Coriobacteriia</taxon>
        <taxon>Coriobacteriales</taxon>
        <taxon>Coriobacteriaceae</taxon>
        <taxon>Collinsella</taxon>
    </lineage>
</organism>
<comment type="caution">
    <text evidence="2">The sequence shown here is derived from an EMBL/GenBank/DDBJ whole genome shotgun (WGS) entry which is preliminary data.</text>
</comment>
<protein>
    <submittedName>
        <fullName evidence="2">SufD family Fe-S cluster assembly protein</fullName>
    </submittedName>
</protein>
<dbReference type="InterPro" id="IPR037284">
    <property type="entry name" value="SUF_FeS_clus_asmbl_SufBD_sf"/>
</dbReference>
<dbReference type="InterPro" id="IPR055346">
    <property type="entry name" value="Fe-S_cluster_assembly_SufBD"/>
</dbReference>
<dbReference type="PANTHER" id="PTHR43575:SF1">
    <property type="entry name" value="PROTEIN ABCI7, CHLOROPLASTIC"/>
    <property type="match status" value="1"/>
</dbReference>
<evidence type="ECO:0000313" key="3">
    <source>
        <dbReference type="Proteomes" id="UP000260943"/>
    </source>
</evidence>
<dbReference type="GO" id="GO:0016226">
    <property type="term" value="P:iron-sulfur cluster assembly"/>
    <property type="evidence" value="ECO:0007669"/>
    <property type="project" value="InterPro"/>
</dbReference>
<proteinExistence type="predicted"/>
<dbReference type="EMBL" id="QSRJ01000008">
    <property type="protein sequence ID" value="RGL09658.1"/>
    <property type="molecule type" value="Genomic_DNA"/>
</dbReference>
<gene>
    <name evidence="2" type="ORF">DXC81_07130</name>
</gene>
<sequence>MDALVIKKANAMPAPTWSWLKMNETKVAVPAGLERDCQVVIENAGDLLETHASFEGAVEKLQQRVDARRGGDADTRAILRAAQGHDAGASDLDTPALSSYEKKVALSQIAGDVAADFETGVGRDARAYLNFLAGGTAVLATEPGDETSATVRVSARPGTSSSASIDVVAAEDSELDLAISIDAACGADQAAFAGSALRVFAGERSRVNVTVYLTCGAGVTCVEDSGFVLDDDARVTVRHVVLGGSFTATGLAADLRGDRSRIDIDTSYLGAGADERDFNYIVRHRGKKTECNLDANGVLTGTSKKILRGTIDLMHGAKGAQGNERETVLLANKGVDNKTVPMILCDEDDVAGNHGATIGHVRPEQLFYMGCRGLSEKQAEELFISAKLEDAAITAPDEQMRDNVVRLASTLVDNFEEEIA</sequence>
<dbReference type="PANTHER" id="PTHR43575">
    <property type="entry name" value="PROTEIN ABCI7, CHLOROPLASTIC"/>
    <property type="match status" value="1"/>
</dbReference>
<feature type="domain" description="SUF system FeS cluster assembly SufBD core" evidence="1">
    <location>
        <begin position="159"/>
        <end position="386"/>
    </location>
</feature>
<accession>A0A3E4QRI2</accession>
<dbReference type="Pfam" id="PF01458">
    <property type="entry name" value="SUFBD_core"/>
    <property type="match status" value="1"/>
</dbReference>